<keyword evidence="2" id="KW-1185">Reference proteome</keyword>
<dbReference type="EMBL" id="VXIV02001487">
    <property type="protein sequence ID" value="KAF6032708.1"/>
    <property type="molecule type" value="Genomic_DNA"/>
</dbReference>
<dbReference type="AlphaFoldDB" id="A0A7J7K524"/>
<sequence>MPRKHKRKTTRNTNLDALDKAAKLVKREKKSVKSAAALQGVSRSTLQRFLKCSPSKRKTFGYSNCSLKATIFSASMKLELANHIKNLDDRFHGLTPMKVCDLAYEFAKANNITTNQLDTQQNCR</sequence>
<dbReference type="OrthoDB" id="4327074at2759"/>
<gene>
    <name evidence="1" type="ORF">EB796_008979</name>
</gene>
<accession>A0A7J7K524</accession>
<protein>
    <recommendedName>
        <fullName evidence="3">HTH psq-type domain-containing protein</fullName>
    </recommendedName>
</protein>
<comment type="caution">
    <text evidence="1">The sequence shown here is derived from an EMBL/GenBank/DDBJ whole genome shotgun (WGS) entry which is preliminary data.</text>
</comment>
<evidence type="ECO:0000313" key="1">
    <source>
        <dbReference type="EMBL" id="KAF6032708.1"/>
    </source>
</evidence>
<reference evidence="1" key="1">
    <citation type="submission" date="2020-06" db="EMBL/GenBank/DDBJ databases">
        <title>Draft genome of Bugula neritina, a colonial animal packing powerful symbionts and potential medicines.</title>
        <authorList>
            <person name="Rayko M."/>
        </authorList>
    </citation>
    <scope>NUCLEOTIDE SEQUENCE [LARGE SCALE GENOMIC DNA]</scope>
    <source>
        <strain evidence="1">Kwan_BN1</strain>
    </source>
</reference>
<organism evidence="1 2">
    <name type="scientific">Bugula neritina</name>
    <name type="common">Brown bryozoan</name>
    <name type="synonym">Sertularia neritina</name>
    <dbReference type="NCBI Taxonomy" id="10212"/>
    <lineage>
        <taxon>Eukaryota</taxon>
        <taxon>Metazoa</taxon>
        <taxon>Spiralia</taxon>
        <taxon>Lophotrochozoa</taxon>
        <taxon>Bryozoa</taxon>
        <taxon>Gymnolaemata</taxon>
        <taxon>Cheilostomatida</taxon>
        <taxon>Flustrina</taxon>
        <taxon>Buguloidea</taxon>
        <taxon>Bugulidae</taxon>
        <taxon>Bugula</taxon>
    </lineage>
</organism>
<dbReference type="Proteomes" id="UP000593567">
    <property type="component" value="Unassembled WGS sequence"/>
</dbReference>
<proteinExistence type="predicted"/>
<evidence type="ECO:0000313" key="2">
    <source>
        <dbReference type="Proteomes" id="UP000593567"/>
    </source>
</evidence>
<evidence type="ECO:0008006" key="3">
    <source>
        <dbReference type="Google" id="ProtNLM"/>
    </source>
</evidence>
<name>A0A7J7K524_BUGNE</name>